<evidence type="ECO:0000259" key="15">
    <source>
        <dbReference type="PROSITE" id="PS50929"/>
    </source>
</evidence>
<protein>
    <submittedName>
        <fullName evidence="17">ATP-binding cassette, subfamily C, competence factor transporting protein</fullName>
    </submittedName>
</protein>
<evidence type="ECO:0000313" key="18">
    <source>
        <dbReference type="Proteomes" id="UP000183162"/>
    </source>
</evidence>
<dbReference type="InterPro" id="IPR003439">
    <property type="entry name" value="ABC_transporter-like_ATP-bd"/>
</dbReference>
<feature type="transmembrane region" description="Helical" evidence="13">
    <location>
        <begin position="306"/>
        <end position="328"/>
    </location>
</feature>
<dbReference type="InterPro" id="IPR011527">
    <property type="entry name" value="ABC1_TM_dom"/>
</dbReference>
<evidence type="ECO:0000256" key="5">
    <source>
        <dbReference type="ARBA" id="ARBA00022692"/>
    </source>
</evidence>
<dbReference type="PROSITE" id="PS50893">
    <property type="entry name" value="ABC_TRANSPORTER_2"/>
    <property type="match status" value="1"/>
</dbReference>
<dbReference type="GO" id="GO:0006508">
    <property type="term" value="P:proteolysis"/>
    <property type="evidence" value="ECO:0007669"/>
    <property type="project" value="UniProtKB-KW"/>
</dbReference>
<dbReference type="RefSeq" id="WP_074567360.1">
    <property type="nucleotide sequence ID" value="NZ_FNGX01000011.1"/>
</dbReference>
<feature type="domain" description="ABC transmembrane type-1" evidence="15">
    <location>
        <begin position="168"/>
        <end position="449"/>
    </location>
</feature>
<dbReference type="InterPro" id="IPR027417">
    <property type="entry name" value="P-loop_NTPase"/>
</dbReference>
<organism evidence="17 18">
    <name type="scientific">Streptococcus equinus</name>
    <name type="common">Streptococcus bovis</name>
    <dbReference type="NCBI Taxonomy" id="1335"/>
    <lineage>
        <taxon>Bacteria</taxon>
        <taxon>Bacillati</taxon>
        <taxon>Bacillota</taxon>
        <taxon>Bacilli</taxon>
        <taxon>Lactobacillales</taxon>
        <taxon>Streptococcaceae</taxon>
        <taxon>Streptococcus</taxon>
    </lineage>
</organism>
<dbReference type="Gene3D" id="3.40.50.300">
    <property type="entry name" value="P-loop containing nucleotide triphosphate hydrolases"/>
    <property type="match status" value="1"/>
</dbReference>
<proteinExistence type="predicted"/>
<evidence type="ECO:0000256" key="8">
    <source>
        <dbReference type="ARBA" id="ARBA00022807"/>
    </source>
</evidence>
<feature type="transmembrane region" description="Helical" evidence="13">
    <location>
        <begin position="12"/>
        <end position="30"/>
    </location>
</feature>
<evidence type="ECO:0000256" key="4">
    <source>
        <dbReference type="ARBA" id="ARBA00022670"/>
    </source>
</evidence>
<dbReference type="InterPro" id="IPR003593">
    <property type="entry name" value="AAA+_ATPase"/>
</dbReference>
<dbReference type="Pfam" id="PF00005">
    <property type="entry name" value="ABC_tran"/>
    <property type="match status" value="1"/>
</dbReference>
<evidence type="ECO:0000259" key="14">
    <source>
        <dbReference type="PROSITE" id="PS50893"/>
    </source>
</evidence>
<dbReference type="GO" id="GO:0015421">
    <property type="term" value="F:ABC-type oligopeptide transporter activity"/>
    <property type="evidence" value="ECO:0007669"/>
    <property type="project" value="TreeGrafter"/>
</dbReference>
<dbReference type="InterPro" id="IPR005897">
    <property type="entry name" value="Pept_C39_ABC_bacteriocin"/>
</dbReference>
<keyword evidence="2" id="KW-0813">Transport</keyword>
<dbReference type="CDD" id="cd18570">
    <property type="entry name" value="ABC_6TM_PCAT1_LagD_like"/>
    <property type="match status" value="1"/>
</dbReference>
<keyword evidence="9 17" id="KW-0067">ATP-binding</keyword>
<keyword evidence="4" id="KW-0645">Protease</keyword>
<evidence type="ECO:0000259" key="16">
    <source>
        <dbReference type="PROSITE" id="PS50990"/>
    </source>
</evidence>
<dbReference type="PROSITE" id="PS50929">
    <property type="entry name" value="ABC_TM1F"/>
    <property type="match status" value="1"/>
</dbReference>
<name>A0A1G9PDI9_STREI</name>
<evidence type="ECO:0000256" key="13">
    <source>
        <dbReference type="SAM" id="Phobius"/>
    </source>
</evidence>
<dbReference type="AlphaFoldDB" id="A0A1G9PDI9"/>
<dbReference type="Pfam" id="PF00664">
    <property type="entry name" value="ABC_membrane"/>
    <property type="match status" value="1"/>
</dbReference>
<evidence type="ECO:0000256" key="7">
    <source>
        <dbReference type="ARBA" id="ARBA00022801"/>
    </source>
</evidence>
<dbReference type="GO" id="GO:0016887">
    <property type="term" value="F:ATP hydrolysis activity"/>
    <property type="evidence" value="ECO:0007669"/>
    <property type="project" value="InterPro"/>
</dbReference>
<evidence type="ECO:0000256" key="2">
    <source>
        <dbReference type="ARBA" id="ARBA00022448"/>
    </source>
</evidence>
<dbReference type="GO" id="GO:0008234">
    <property type="term" value="F:cysteine-type peptidase activity"/>
    <property type="evidence" value="ECO:0007669"/>
    <property type="project" value="UniProtKB-KW"/>
</dbReference>
<dbReference type="InterPro" id="IPR036640">
    <property type="entry name" value="ABC1_TM_sf"/>
</dbReference>
<keyword evidence="11 13" id="KW-1133">Transmembrane helix</keyword>
<evidence type="ECO:0000256" key="6">
    <source>
        <dbReference type="ARBA" id="ARBA00022741"/>
    </source>
</evidence>
<dbReference type="GO" id="GO:0005886">
    <property type="term" value="C:plasma membrane"/>
    <property type="evidence" value="ECO:0007669"/>
    <property type="project" value="UniProtKB-SubCell"/>
</dbReference>
<keyword evidence="10" id="KW-1278">Translocase</keyword>
<keyword evidence="6" id="KW-0547">Nucleotide-binding</keyword>
<feature type="transmembrane region" description="Helical" evidence="13">
    <location>
        <begin position="277"/>
        <end position="300"/>
    </location>
</feature>
<keyword evidence="8" id="KW-0788">Thiol protease</keyword>
<dbReference type="CDD" id="cd02418">
    <property type="entry name" value="Peptidase_C39B"/>
    <property type="match status" value="1"/>
</dbReference>
<dbReference type="SUPFAM" id="SSF90123">
    <property type="entry name" value="ABC transporter transmembrane region"/>
    <property type="match status" value="1"/>
</dbReference>
<dbReference type="Gene3D" id="1.20.1560.10">
    <property type="entry name" value="ABC transporter type 1, transmembrane domain"/>
    <property type="match status" value="1"/>
</dbReference>
<dbReference type="FunFam" id="3.40.50.300:FF:000299">
    <property type="entry name" value="ABC transporter ATP-binding protein/permease"/>
    <property type="match status" value="1"/>
</dbReference>
<evidence type="ECO:0000256" key="1">
    <source>
        <dbReference type="ARBA" id="ARBA00004651"/>
    </source>
</evidence>
<keyword evidence="3" id="KW-1003">Cell membrane</keyword>
<evidence type="ECO:0000256" key="3">
    <source>
        <dbReference type="ARBA" id="ARBA00022475"/>
    </source>
</evidence>
<keyword evidence="12 13" id="KW-0472">Membrane</keyword>
<dbReference type="GO" id="GO:0043214">
    <property type="term" value="F:ABC-type bacteriocin transporter activity"/>
    <property type="evidence" value="ECO:0007669"/>
    <property type="project" value="InterPro"/>
</dbReference>
<dbReference type="SUPFAM" id="SSF52540">
    <property type="entry name" value="P-loop containing nucleoside triphosphate hydrolases"/>
    <property type="match status" value="1"/>
</dbReference>
<feature type="domain" description="Peptidase C39" evidence="16">
    <location>
        <begin position="11"/>
        <end position="137"/>
    </location>
</feature>
<dbReference type="Gene3D" id="3.90.70.10">
    <property type="entry name" value="Cysteine proteinases"/>
    <property type="match status" value="1"/>
</dbReference>
<feature type="transmembrane region" description="Helical" evidence="13">
    <location>
        <begin position="166"/>
        <end position="188"/>
    </location>
</feature>
<feature type="domain" description="ABC transporter" evidence="14">
    <location>
        <begin position="483"/>
        <end position="715"/>
    </location>
</feature>
<keyword evidence="5 13" id="KW-0812">Transmembrane</keyword>
<evidence type="ECO:0000256" key="11">
    <source>
        <dbReference type="ARBA" id="ARBA00022989"/>
    </source>
</evidence>
<evidence type="ECO:0000256" key="12">
    <source>
        <dbReference type="ARBA" id="ARBA00023136"/>
    </source>
</evidence>
<feature type="transmembrane region" description="Helical" evidence="13">
    <location>
        <begin position="200"/>
        <end position="221"/>
    </location>
</feature>
<dbReference type="InterPro" id="IPR005074">
    <property type="entry name" value="Peptidase_C39"/>
</dbReference>
<dbReference type="EMBL" id="FNGX01000011">
    <property type="protein sequence ID" value="SDL96225.1"/>
    <property type="molecule type" value="Genomic_DNA"/>
</dbReference>
<dbReference type="GO" id="GO:0005524">
    <property type="term" value="F:ATP binding"/>
    <property type="evidence" value="ECO:0007669"/>
    <property type="project" value="UniProtKB-KW"/>
</dbReference>
<sequence length="715" mass="81403">MNFKKKYYRSQIYTKDCGVAALAMIFSYYGSYYSLETLRELVKMTEDGVTAFGLVKGAENKGLQARAVRTNMSLFDRNINYPFIVHVIKNNVLLHYYVVTGCSKDKIYIADPDPHIKLTHMSRKEFEKEWTGVAIFFKKTKDYKVYREKKRTLLSFLPILKVQKKVILIITVLTLTATIINIIGSYYLQTIIDTYIPNEAINTLNIVSLGLIIAYLLQQIITYFQEYLMLVLGQRLSSDIILPYIKHILTLPLSFFIRKRTGDITSRFTDANSIIEALTNTVFSVVLDMSTMIIVSIVLFSQNKLLFLMSSVAVPLYVIVIFSFVKYFERINHETMEANAILSSSIIEDINGIETIKSLTSETQRYLKITQEFKNFLNKSFAYSKSNSLQKALKTLIKLLLNVATLWFGANLVMDNKITVGQLIAYNTLLVYFTQPLENLINLQPKLQTARVANDRLNEVYLVQSEFKEKKDNFYLNNFPGQITFKNVDFQYGYQKKVLSDINLTIKPGSKIVLVGSSGSGKTTLAKMLVNFYSPTKGKILLDGIDLHKIDKKDLRNFINYLPQNPYIFNGTILENLTLGVKKNITQEDIFKAVQLAEIKTEIEELPLGYQTELHTDGGISGGQQQRIALARALISDAKILILDEATSNLDTMTEKKIINNLMSLNKTIIFIAHHLSIAEKSEYIFVLDDGKIIEKGSHSELLNNGGFYAKLFES</sequence>
<reference evidence="17 18" key="1">
    <citation type="submission" date="2016-10" db="EMBL/GenBank/DDBJ databases">
        <authorList>
            <person name="de Groot N.N."/>
        </authorList>
    </citation>
    <scope>NUCLEOTIDE SEQUENCE [LARGE SCALE GENOMIC DNA]</scope>
    <source>
        <strain evidence="17 18">Sb09</strain>
    </source>
</reference>
<keyword evidence="7" id="KW-0378">Hydrolase</keyword>
<dbReference type="PANTHER" id="PTHR43394:SF1">
    <property type="entry name" value="ATP-BINDING CASSETTE SUB-FAMILY B MEMBER 10, MITOCHONDRIAL"/>
    <property type="match status" value="1"/>
</dbReference>
<comment type="subcellular location">
    <subcellularLocation>
        <location evidence="1">Cell membrane</location>
        <topology evidence="1">Multi-pass membrane protein</topology>
    </subcellularLocation>
</comment>
<dbReference type="NCBIfam" id="TIGR01193">
    <property type="entry name" value="bacteriocin_ABC"/>
    <property type="match status" value="1"/>
</dbReference>
<accession>A0A1G9PDI9</accession>
<dbReference type="SMART" id="SM00382">
    <property type="entry name" value="AAA"/>
    <property type="match status" value="1"/>
</dbReference>
<evidence type="ECO:0000256" key="10">
    <source>
        <dbReference type="ARBA" id="ARBA00022967"/>
    </source>
</evidence>
<evidence type="ECO:0000256" key="9">
    <source>
        <dbReference type="ARBA" id="ARBA00022840"/>
    </source>
</evidence>
<evidence type="ECO:0000313" key="17">
    <source>
        <dbReference type="EMBL" id="SDL96225.1"/>
    </source>
</evidence>
<dbReference type="Pfam" id="PF03412">
    <property type="entry name" value="Peptidase_C39"/>
    <property type="match status" value="1"/>
</dbReference>
<dbReference type="OrthoDB" id="9762778at2"/>
<feature type="transmembrane region" description="Helical" evidence="13">
    <location>
        <begin position="241"/>
        <end position="257"/>
    </location>
</feature>
<dbReference type="InterPro" id="IPR039421">
    <property type="entry name" value="Type_1_exporter"/>
</dbReference>
<dbReference type="PROSITE" id="PS50990">
    <property type="entry name" value="PEPTIDASE_C39"/>
    <property type="match status" value="1"/>
</dbReference>
<dbReference type="PROSITE" id="PS00211">
    <property type="entry name" value="ABC_TRANSPORTER_1"/>
    <property type="match status" value="1"/>
</dbReference>
<dbReference type="InterPro" id="IPR017871">
    <property type="entry name" value="ABC_transporter-like_CS"/>
</dbReference>
<dbReference type="PANTHER" id="PTHR43394">
    <property type="entry name" value="ATP-DEPENDENT PERMEASE MDL1, MITOCHONDRIAL"/>
    <property type="match status" value="1"/>
</dbReference>
<dbReference type="Proteomes" id="UP000183162">
    <property type="component" value="Unassembled WGS sequence"/>
</dbReference>
<feature type="transmembrane region" description="Helical" evidence="13">
    <location>
        <begin position="395"/>
        <end position="414"/>
    </location>
</feature>
<gene>
    <name evidence="17" type="ORF">SAMN05216400_0006</name>
</gene>